<dbReference type="PANTHER" id="PTHR14592">
    <property type="entry name" value="UNCHARACTERIZED FAM3"/>
    <property type="match status" value="1"/>
</dbReference>
<reference evidence="10" key="4">
    <citation type="submission" date="2025-08" db="UniProtKB">
        <authorList>
            <consortium name="Ensembl"/>
        </authorList>
    </citation>
    <scope>IDENTIFICATION</scope>
</reference>
<dbReference type="InterPro" id="IPR039220">
    <property type="entry name" value="FAM3"/>
</dbReference>
<evidence type="ECO:0000259" key="9">
    <source>
        <dbReference type="Pfam" id="PF15711"/>
    </source>
</evidence>
<accession>A0A4W4H798</accession>
<evidence type="ECO:0000256" key="7">
    <source>
        <dbReference type="PROSITE-ProRule" id="PRU01375"/>
    </source>
</evidence>
<evidence type="ECO:0000256" key="5">
    <source>
        <dbReference type="ARBA" id="ARBA00022734"/>
    </source>
</evidence>
<feature type="chain" id="PRO_5044305155" description="ILEI/PANDER domain-containing protein" evidence="8">
    <location>
        <begin position="32"/>
        <end position="221"/>
    </location>
</feature>
<reference evidence="11" key="2">
    <citation type="journal article" date="2017" name="Sci. Adv.">
        <title>A tail of two voltages: Proteomic comparison of the three electric organs of the electric eel.</title>
        <authorList>
            <person name="Traeger L.L."/>
            <person name="Sabat G."/>
            <person name="Barrett-Wilt G.A."/>
            <person name="Wells G.B."/>
            <person name="Sussman M.R."/>
        </authorList>
    </citation>
    <scope>NUCLEOTIDE SEQUENCE [LARGE SCALE GENOMIC DNA]</scope>
</reference>
<dbReference type="Pfam" id="PF15711">
    <property type="entry name" value="ILEI"/>
    <property type="match status" value="1"/>
</dbReference>
<dbReference type="GeneTree" id="ENSGT00950000183004"/>
<organism evidence="10 11">
    <name type="scientific">Electrophorus electricus</name>
    <name type="common">Electric eel</name>
    <name type="synonym">Gymnotus electricus</name>
    <dbReference type="NCBI Taxonomy" id="8005"/>
    <lineage>
        <taxon>Eukaryota</taxon>
        <taxon>Metazoa</taxon>
        <taxon>Chordata</taxon>
        <taxon>Craniata</taxon>
        <taxon>Vertebrata</taxon>
        <taxon>Euteleostomi</taxon>
        <taxon>Actinopterygii</taxon>
        <taxon>Neopterygii</taxon>
        <taxon>Teleostei</taxon>
        <taxon>Ostariophysi</taxon>
        <taxon>Gymnotiformes</taxon>
        <taxon>Gymnotoidei</taxon>
        <taxon>Gymnotidae</taxon>
        <taxon>Electrophorus</taxon>
    </lineage>
</organism>
<dbReference type="GO" id="GO:0005576">
    <property type="term" value="C:extracellular region"/>
    <property type="evidence" value="ECO:0007669"/>
    <property type="project" value="UniProtKB-SubCell"/>
</dbReference>
<dbReference type="STRING" id="8005.ENSEEEP00000045903"/>
<evidence type="ECO:0000313" key="11">
    <source>
        <dbReference type="Proteomes" id="UP000314983"/>
    </source>
</evidence>
<reference evidence="11" key="1">
    <citation type="journal article" date="2014" name="Science">
        <title>Nonhuman genetics. Genomic basis for the convergent evolution of electric organs.</title>
        <authorList>
            <person name="Gallant J.R."/>
            <person name="Traeger L.L."/>
            <person name="Volkening J.D."/>
            <person name="Moffett H."/>
            <person name="Chen P.H."/>
            <person name="Novina C.D."/>
            <person name="Phillips G.N.Jr."/>
            <person name="Anand R."/>
            <person name="Wells G.B."/>
            <person name="Pinch M."/>
            <person name="Guth R."/>
            <person name="Unguez G.A."/>
            <person name="Albert J.S."/>
            <person name="Zakon H.H."/>
            <person name="Samanta M.P."/>
            <person name="Sussman M.R."/>
        </authorList>
    </citation>
    <scope>NUCLEOTIDE SEQUENCE [LARGE SCALE GENOMIC DNA]</scope>
</reference>
<name>A0A4W4H798_ELEEL</name>
<dbReference type="GO" id="GO:0030246">
    <property type="term" value="F:carbohydrate binding"/>
    <property type="evidence" value="ECO:0007669"/>
    <property type="project" value="UniProtKB-UniRule"/>
</dbReference>
<dbReference type="PROSITE" id="PS52031">
    <property type="entry name" value="GG_LECTIN"/>
    <property type="match status" value="1"/>
</dbReference>
<evidence type="ECO:0000256" key="6">
    <source>
        <dbReference type="ARBA" id="ARBA00023157"/>
    </source>
</evidence>
<keyword evidence="6" id="KW-1015">Disulfide bond</keyword>
<protein>
    <recommendedName>
        <fullName evidence="9">ILEI/PANDER domain-containing protein</fullName>
    </recommendedName>
</protein>
<keyword evidence="4 8" id="KW-0732">Signal</keyword>
<comment type="similarity">
    <text evidence="2">Belongs to the FAM3 family.</text>
</comment>
<keyword evidence="5 7" id="KW-0430">Lectin</keyword>
<reference evidence="10" key="5">
    <citation type="submission" date="2025-09" db="UniProtKB">
        <authorList>
            <consortium name="Ensembl"/>
        </authorList>
    </citation>
    <scope>IDENTIFICATION</scope>
</reference>
<dbReference type="OMA" id="CPAHEIS"/>
<evidence type="ECO:0000256" key="8">
    <source>
        <dbReference type="SAM" id="SignalP"/>
    </source>
</evidence>
<proteinExistence type="inferred from homology"/>
<feature type="domain" description="ILEI/PANDER" evidence="9">
    <location>
        <begin position="100"/>
        <end position="183"/>
    </location>
</feature>
<evidence type="ECO:0000256" key="3">
    <source>
        <dbReference type="ARBA" id="ARBA00022525"/>
    </source>
</evidence>
<feature type="signal peptide" evidence="8">
    <location>
        <begin position="1"/>
        <end position="31"/>
    </location>
</feature>
<dbReference type="InterPro" id="IPR039477">
    <property type="entry name" value="ILEI/PANDER_dom"/>
</dbReference>
<dbReference type="Proteomes" id="UP000314983">
    <property type="component" value="Chromosome 12"/>
</dbReference>
<dbReference type="Ensembl" id="ENSEEET00000046411.2">
    <property type="protein sequence ID" value="ENSEEEP00000045903.2"/>
    <property type="gene ID" value="ENSEEEG00000021638.2"/>
</dbReference>
<keyword evidence="11" id="KW-1185">Reference proteome</keyword>
<gene>
    <name evidence="10" type="primary">SLC16A1</name>
</gene>
<evidence type="ECO:0000256" key="2">
    <source>
        <dbReference type="ARBA" id="ARBA00010905"/>
    </source>
</evidence>
<sequence>SIVFQGILKSFLMVSALVLLTFLISNNQSSGLNSTLYVQLASIVVRGQCGLPEACPKEHVTFKMSSGATNVIGPKICIDGEIWIEKKGGQGINIADFFFFFIFLGQTGKLISAAAFDMWSGDVEPLIEFLKTIKDGSFVLMASSDDPATRLNDEARTLITELGSSYISVLEFRNNWLFVGGKGIKNIKPLEQHIKNDKAFNKYDDWPEMLEMGGYIPYSKD</sequence>
<evidence type="ECO:0000256" key="1">
    <source>
        <dbReference type="ARBA" id="ARBA00004613"/>
    </source>
</evidence>
<dbReference type="AlphaFoldDB" id="A0A4W4H798"/>
<evidence type="ECO:0000256" key="4">
    <source>
        <dbReference type="ARBA" id="ARBA00022729"/>
    </source>
</evidence>
<reference evidence="10" key="3">
    <citation type="submission" date="2020-05" db="EMBL/GenBank/DDBJ databases">
        <title>Electrophorus electricus (electric eel) genome, fEleEle1, primary haplotype.</title>
        <authorList>
            <person name="Myers G."/>
            <person name="Meyer A."/>
            <person name="Fedrigo O."/>
            <person name="Formenti G."/>
            <person name="Rhie A."/>
            <person name="Tracey A."/>
            <person name="Sims Y."/>
            <person name="Jarvis E.D."/>
        </authorList>
    </citation>
    <scope>NUCLEOTIDE SEQUENCE [LARGE SCALE GENOMIC DNA]</scope>
</reference>
<keyword evidence="3" id="KW-0964">Secreted</keyword>
<evidence type="ECO:0000313" key="10">
    <source>
        <dbReference type="Ensembl" id="ENSEEEP00000045903.2"/>
    </source>
</evidence>
<comment type="subcellular location">
    <subcellularLocation>
        <location evidence="1">Secreted</location>
    </subcellularLocation>
</comment>